<dbReference type="GO" id="GO:0005524">
    <property type="term" value="F:ATP binding"/>
    <property type="evidence" value="ECO:0007669"/>
    <property type="project" value="InterPro"/>
</dbReference>
<dbReference type="AlphaFoldDB" id="A0A2T1LVM6"/>
<dbReference type="Gene3D" id="1.10.510.10">
    <property type="entry name" value="Transferase(Phosphotransferase) domain 1"/>
    <property type="match status" value="1"/>
</dbReference>
<dbReference type="InterPro" id="IPR000719">
    <property type="entry name" value="Prot_kinase_dom"/>
</dbReference>
<evidence type="ECO:0000313" key="3">
    <source>
        <dbReference type="Proteomes" id="UP000239001"/>
    </source>
</evidence>
<dbReference type="Proteomes" id="UP000239001">
    <property type="component" value="Unassembled WGS sequence"/>
</dbReference>
<dbReference type="Pfam" id="PF00069">
    <property type="entry name" value="Pkinase"/>
    <property type="match status" value="1"/>
</dbReference>
<dbReference type="PROSITE" id="PS50011">
    <property type="entry name" value="PROTEIN_KINASE_DOM"/>
    <property type="match status" value="1"/>
</dbReference>
<reference evidence="2 3" key="1">
    <citation type="submission" date="2018-03" db="EMBL/GenBank/DDBJ databases">
        <title>The ancient ancestry and fast evolution of plastids.</title>
        <authorList>
            <person name="Moore K.R."/>
            <person name="Magnabosco C."/>
            <person name="Momper L."/>
            <person name="Gold D.A."/>
            <person name="Bosak T."/>
            <person name="Fournier G.P."/>
        </authorList>
    </citation>
    <scope>NUCLEOTIDE SEQUENCE [LARGE SCALE GENOMIC DNA]</scope>
    <source>
        <strain evidence="2 3">CCALA 016</strain>
    </source>
</reference>
<dbReference type="EMBL" id="PXOH01000017">
    <property type="protein sequence ID" value="PSF35774.1"/>
    <property type="molecule type" value="Genomic_DNA"/>
</dbReference>
<protein>
    <recommendedName>
        <fullName evidence="1">Protein kinase domain-containing protein</fullName>
    </recommendedName>
</protein>
<evidence type="ECO:0000259" key="1">
    <source>
        <dbReference type="PROSITE" id="PS50011"/>
    </source>
</evidence>
<dbReference type="SMART" id="SM00220">
    <property type="entry name" value="S_TKc"/>
    <property type="match status" value="1"/>
</dbReference>
<feature type="domain" description="Protein kinase" evidence="1">
    <location>
        <begin position="14"/>
        <end position="256"/>
    </location>
</feature>
<dbReference type="GO" id="GO:0005737">
    <property type="term" value="C:cytoplasm"/>
    <property type="evidence" value="ECO:0007669"/>
    <property type="project" value="TreeGrafter"/>
</dbReference>
<dbReference type="PANTHER" id="PTHR24348">
    <property type="entry name" value="SERINE/THREONINE-PROTEIN KINASE UNC-51-RELATED"/>
    <property type="match status" value="1"/>
</dbReference>
<dbReference type="InterPro" id="IPR011009">
    <property type="entry name" value="Kinase-like_dom_sf"/>
</dbReference>
<accession>A0A2T1LVM6</accession>
<proteinExistence type="predicted"/>
<name>A0A2T1LVM6_9CHRO</name>
<dbReference type="SUPFAM" id="SSF56112">
    <property type="entry name" value="Protein kinase-like (PK-like)"/>
    <property type="match status" value="1"/>
</dbReference>
<organism evidence="2 3">
    <name type="scientific">Aphanothece hegewaldii CCALA 016</name>
    <dbReference type="NCBI Taxonomy" id="2107694"/>
    <lineage>
        <taxon>Bacteria</taxon>
        <taxon>Bacillati</taxon>
        <taxon>Cyanobacteriota</taxon>
        <taxon>Cyanophyceae</taxon>
        <taxon>Oscillatoriophycideae</taxon>
        <taxon>Chroococcales</taxon>
        <taxon>Aphanothecaceae</taxon>
        <taxon>Aphanothece</taxon>
    </lineage>
</organism>
<dbReference type="InterPro" id="IPR045269">
    <property type="entry name" value="Atg1-like"/>
</dbReference>
<keyword evidence="3" id="KW-1185">Reference proteome</keyword>
<dbReference type="RefSeq" id="WP_106457739.1">
    <property type="nucleotide sequence ID" value="NZ_PXOH01000017.1"/>
</dbReference>
<sequence length="463" mass="53557">MFDNNFPIIPGYEIERQLKLNTVNGITVYKARSTIRQQTIILKVFSFNTVSHWYGSLELEHEAEILKSLLHEKIPCFLRTFIHEQHNVYVYQYCPGRRLVDYTKQLTRQQIQKIVKQLLNILIYLQDQPQPIIHSQIRPENILYNEATDEIFLLDFKQAQFLTNTDSEKASFVQEASVFQPPLSSKVNLSDDLYSVGILIIQLLTQLTNEQLANLPKDLSKVKAIPQNRIIWLNKLIDKNPQKRYQTAQLAMEAFIKANSEKVIAESIVEKVKAKKTPVVTKKISHAVHQFLKSVQKSDSYDTSQKPNQPDPFEQFLKEILSRARNQQKKEARNLHLYKKASFRNHQKPNLGLIIFALLPVLPIMMTTNPTQKTYVDYASFHFLERSPKIQKTFTQNALLPTLNNTTKIQNFGLFSLYSSSYSGVGEIKAIGVFGNFLTYSETIDRSKTKEKNSLSLKLVFWL</sequence>
<evidence type="ECO:0000313" key="2">
    <source>
        <dbReference type="EMBL" id="PSF35774.1"/>
    </source>
</evidence>
<comment type="caution">
    <text evidence="2">The sequence shown here is derived from an EMBL/GenBank/DDBJ whole genome shotgun (WGS) entry which is preliminary data.</text>
</comment>
<dbReference type="GO" id="GO:0004674">
    <property type="term" value="F:protein serine/threonine kinase activity"/>
    <property type="evidence" value="ECO:0007669"/>
    <property type="project" value="InterPro"/>
</dbReference>
<dbReference type="OrthoDB" id="502205at2"/>
<gene>
    <name evidence="2" type="ORF">C7H19_15220</name>
</gene>
<reference evidence="2 3" key="2">
    <citation type="submission" date="2018-03" db="EMBL/GenBank/DDBJ databases">
        <authorList>
            <person name="Keele B.F."/>
        </authorList>
    </citation>
    <scope>NUCLEOTIDE SEQUENCE [LARGE SCALE GENOMIC DNA]</scope>
    <source>
        <strain evidence="2 3">CCALA 016</strain>
    </source>
</reference>